<protein>
    <submittedName>
        <fullName evidence="1">Uncharacterized protein</fullName>
    </submittedName>
</protein>
<organism evidence="1 2">
    <name type="scientific">Vespula maculifrons</name>
    <name type="common">Eastern yellow jacket</name>
    <name type="synonym">Wasp</name>
    <dbReference type="NCBI Taxonomy" id="7453"/>
    <lineage>
        <taxon>Eukaryota</taxon>
        <taxon>Metazoa</taxon>
        <taxon>Ecdysozoa</taxon>
        <taxon>Arthropoda</taxon>
        <taxon>Hexapoda</taxon>
        <taxon>Insecta</taxon>
        <taxon>Pterygota</taxon>
        <taxon>Neoptera</taxon>
        <taxon>Endopterygota</taxon>
        <taxon>Hymenoptera</taxon>
        <taxon>Apocrita</taxon>
        <taxon>Aculeata</taxon>
        <taxon>Vespoidea</taxon>
        <taxon>Vespidae</taxon>
        <taxon>Vespinae</taxon>
        <taxon>Vespula</taxon>
    </lineage>
</organism>
<comment type="caution">
    <text evidence="1">The sequence shown here is derived from an EMBL/GenBank/DDBJ whole genome shotgun (WGS) entry which is preliminary data.</text>
</comment>
<dbReference type="EMBL" id="JAYRBN010000007">
    <property type="protein sequence ID" value="KAL2751461.1"/>
    <property type="molecule type" value="Genomic_DNA"/>
</dbReference>
<evidence type="ECO:0000313" key="1">
    <source>
        <dbReference type="EMBL" id="KAL2751461.1"/>
    </source>
</evidence>
<accession>A0ABD2D274</accession>
<proteinExistence type="predicted"/>
<gene>
    <name evidence="1" type="ORF">V1477_000619</name>
</gene>
<dbReference type="AlphaFoldDB" id="A0ABD2D274"/>
<evidence type="ECO:0000313" key="2">
    <source>
        <dbReference type="Proteomes" id="UP001607303"/>
    </source>
</evidence>
<sequence>ILVGNSQYKKKERGGHYCAMLNVLVVKQLKEKFQTISIEYKLEEKVLDVVMICLYYFVILIYEVR</sequence>
<feature type="non-terminal residue" evidence="1">
    <location>
        <position position="1"/>
    </location>
</feature>
<reference evidence="1 2" key="1">
    <citation type="journal article" date="2024" name="Ann. Entomol. Soc. Am.">
        <title>Genomic analyses of the southern and eastern yellowjacket wasps (Hymenoptera: Vespidae) reveal evolutionary signatures of social life.</title>
        <authorList>
            <person name="Catto M.A."/>
            <person name="Caine P.B."/>
            <person name="Orr S.E."/>
            <person name="Hunt B.G."/>
            <person name="Goodisman M.A.D."/>
        </authorList>
    </citation>
    <scope>NUCLEOTIDE SEQUENCE [LARGE SCALE GENOMIC DNA]</scope>
    <source>
        <strain evidence="1">232</strain>
        <tissue evidence="1">Head and thorax</tissue>
    </source>
</reference>
<keyword evidence="2" id="KW-1185">Reference proteome</keyword>
<dbReference type="Proteomes" id="UP001607303">
    <property type="component" value="Unassembled WGS sequence"/>
</dbReference>
<name>A0ABD2D274_VESMC</name>